<dbReference type="AlphaFoldDB" id="A0A9R1UHA8"/>
<feature type="region of interest" description="Disordered" evidence="1">
    <location>
        <begin position="139"/>
        <end position="168"/>
    </location>
</feature>
<gene>
    <name evidence="2" type="ORF">LSAT_V11C900496870</name>
</gene>
<accession>A0A9R1UHA8</accession>
<keyword evidence="3" id="KW-1185">Reference proteome</keyword>
<dbReference type="Proteomes" id="UP000235145">
    <property type="component" value="Unassembled WGS sequence"/>
</dbReference>
<feature type="compositionally biased region" description="Polar residues" evidence="1">
    <location>
        <begin position="158"/>
        <end position="167"/>
    </location>
</feature>
<proteinExistence type="predicted"/>
<sequence>MNNCKQVYHETWMCGLPWASSEYVHNLKKFLKVVEDRRVHRAEYDSEDDIHDNLPPFSIGIPSMNVDINDAAYLRSDHNEGSYVEERGPSVAHMSTYSIHHRSKVKIANLTKLTQKSKLQLRSLLRVLVCLSRERRSLRLQPTTPPHPPLAKDASASGLRSKTQMKSPTPPYSRFRLLLSRCLQAVSLSSTATRLALEVSFIKSELTTSPIAAASLGQELRIGSSTFSSGPKDSETIPISYVYNPFSAINNCLIGVWLLRYELDA</sequence>
<evidence type="ECO:0000313" key="3">
    <source>
        <dbReference type="Proteomes" id="UP000235145"/>
    </source>
</evidence>
<protein>
    <submittedName>
        <fullName evidence="2">Uncharacterized protein</fullName>
    </submittedName>
</protein>
<evidence type="ECO:0000256" key="1">
    <source>
        <dbReference type="SAM" id="MobiDB-lite"/>
    </source>
</evidence>
<comment type="caution">
    <text evidence="2">The sequence shown here is derived from an EMBL/GenBank/DDBJ whole genome shotgun (WGS) entry which is preliminary data.</text>
</comment>
<name>A0A9R1UHA8_LACSA</name>
<dbReference type="EMBL" id="NBSK02000009">
    <property type="protein sequence ID" value="KAJ0187005.1"/>
    <property type="molecule type" value="Genomic_DNA"/>
</dbReference>
<evidence type="ECO:0000313" key="2">
    <source>
        <dbReference type="EMBL" id="KAJ0187005.1"/>
    </source>
</evidence>
<organism evidence="2 3">
    <name type="scientific">Lactuca sativa</name>
    <name type="common">Garden lettuce</name>
    <dbReference type="NCBI Taxonomy" id="4236"/>
    <lineage>
        <taxon>Eukaryota</taxon>
        <taxon>Viridiplantae</taxon>
        <taxon>Streptophyta</taxon>
        <taxon>Embryophyta</taxon>
        <taxon>Tracheophyta</taxon>
        <taxon>Spermatophyta</taxon>
        <taxon>Magnoliopsida</taxon>
        <taxon>eudicotyledons</taxon>
        <taxon>Gunneridae</taxon>
        <taxon>Pentapetalae</taxon>
        <taxon>asterids</taxon>
        <taxon>campanulids</taxon>
        <taxon>Asterales</taxon>
        <taxon>Asteraceae</taxon>
        <taxon>Cichorioideae</taxon>
        <taxon>Cichorieae</taxon>
        <taxon>Lactucinae</taxon>
        <taxon>Lactuca</taxon>
    </lineage>
</organism>
<reference evidence="2 3" key="1">
    <citation type="journal article" date="2017" name="Nat. Commun.">
        <title>Genome assembly with in vitro proximity ligation data and whole-genome triplication in lettuce.</title>
        <authorList>
            <person name="Reyes-Chin-Wo S."/>
            <person name="Wang Z."/>
            <person name="Yang X."/>
            <person name="Kozik A."/>
            <person name="Arikit S."/>
            <person name="Song C."/>
            <person name="Xia L."/>
            <person name="Froenicke L."/>
            <person name="Lavelle D.O."/>
            <person name="Truco M.J."/>
            <person name="Xia R."/>
            <person name="Zhu S."/>
            <person name="Xu C."/>
            <person name="Xu H."/>
            <person name="Xu X."/>
            <person name="Cox K."/>
            <person name="Korf I."/>
            <person name="Meyers B.C."/>
            <person name="Michelmore R.W."/>
        </authorList>
    </citation>
    <scope>NUCLEOTIDE SEQUENCE [LARGE SCALE GENOMIC DNA]</scope>
    <source>
        <strain evidence="3">cv. Salinas</strain>
        <tissue evidence="2">Seedlings</tissue>
    </source>
</reference>